<dbReference type="KEGG" id="bsed:DN745_15980"/>
<keyword evidence="3" id="KW-1185">Reference proteome</keyword>
<gene>
    <name evidence="2" type="ORF">DN745_15980</name>
</gene>
<dbReference type="EMBL" id="CP030032">
    <property type="protein sequence ID" value="AWV90731.1"/>
    <property type="molecule type" value="Genomic_DNA"/>
</dbReference>
<dbReference type="PROSITE" id="PS51128">
    <property type="entry name" value="ZF_DKSA_2"/>
    <property type="match status" value="1"/>
</dbReference>
<dbReference type="OrthoDB" id="9803742at2"/>
<feature type="region of interest" description="Disordered" evidence="1">
    <location>
        <begin position="21"/>
        <end position="59"/>
    </location>
</feature>
<protein>
    <submittedName>
        <fullName evidence="2">RNA polymerase-binding protein DksA</fullName>
    </submittedName>
</protein>
<dbReference type="RefSeq" id="WP_111336350.1">
    <property type="nucleotide sequence ID" value="NZ_CP030032.1"/>
</dbReference>
<dbReference type="SUPFAM" id="SSF57716">
    <property type="entry name" value="Glucocorticoid receptor-like (DNA-binding domain)"/>
    <property type="match status" value="1"/>
</dbReference>
<dbReference type="PANTHER" id="PTHR33823:SF2">
    <property type="entry name" value="RNA POLYMERASE-BINDING TRANSCRIPTION FACTOR DKSA"/>
    <property type="match status" value="1"/>
</dbReference>
<dbReference type="SUPFAM" id="SSF109635">
    <property type="entry name" value="DnaK suppressor protein DksA, alpha-hairpin domain"/>
    <property type="match status" value="1"/>
</dbReference>
<dbReference type="GO" id="GO:0008270">
    <property type="term" value="F:zinc ion binding"/>
    <property type="evidence" value="ECO:0007669"/>
    <property type="project" value="InterPro"/>
</dbReference>
<reference evidence="2 3" key="1">
    <citation type="submission" date="2018-06" db="EMBL/GenBank/DDBJ databases">
        <title>Lujinxingia sediminis gen. nov. sp. nov., a new facultative anaerobic member of the class Deltaproteobacteria, and proposal of Lujinxingaceae fam. nov.</title>
        <authorList>
            <person name="Guo L.-Y."/>
            <person name="Li C.-M."/>
            <person name="Wang S."/>
            <person name="Du Z.-J."/>
        </authorList>
    </citation>
    <scope>NUCLEOTIDE SEQUENCE [LARGE SCALE GENOMIC DNA]</scope>
    <source>
        <strain evidence="2 3">FA350</strain>
    </source>
</reference>
<dbReference type="PANTHER" id="PTHR33823">
    <property type="entry name" value="RNA POLYMERASE-BINDING TRANSCRIPTION FACTOR DKSA-RELATED"/>
    <property type="match status" value="1"/>
</dbReference>
<dbReference type="InterPro" id="IPR048489">
    <property type="entry name" value="DksA_N"/>
</dbReference>
<evidence type="ECO:0000313" key="2">
    <source>
        <dbReference type="EMBL" id="AWV90731.1"/>
    </source>
</evidence>
<dbReference type="InterPro" id="IPR037187">
    <property type="entry name" value="DnaK_N"/>
</dbReference>
<evidence type="ECO:0000256" key="1">
    <source>
        <dbReference type="SAM" id="MobiDB-lite"/>
    </source>
</evidence>
<accession>A0A2Z4FNV2</accession>
<proteinExistence type="predicted"/>
<dbReference type="InterPro" id="IPR020458">
    <property type="entry name" value="Znf_DskA_TraR_CS"/>
</dbReference>
<evidence type="ECO:0000313" key="3">
    <source>
        <dbReference type="Proteomes" id="UP000249799"/>
    </source>
</evidence>
<organism evidence="2 3">
    <name type="scientific">Bradymonas sediminis</name>
    <dbReference type="NCBI Taxonomy" id="1548548"/>
    <lineage>
        <taxon>Bacteria</taxon>
        <taxon>Deltaproteobacteria</taxon>
        <taxon>Bradymonadales</taxon>
        <taxon>Bradymonadaceae</taxon>
        <taxon>Bradymonas</taxon>
    </lineage>
</organism>
<dbReference type="AlphaFoldDB" id="A0A2Z4FNV2"/>
<dbReference type="Pfam" id="PF01258">
    <property type="entry name" value="zf-dskA_traR"/>
    <property type="match status" value="1"/>
</dbReference>
<dbReference type="PROSITE" id="PS01102">
    <property type="entry name" value="ZF_DKSA_1"/>
    <property type="match status" value="1"/>
</dbReference>
<feature type="compositionally biased region" description="Basic and acidic residues" evidence="1">
    <location>
        <begin position="33"/>
        <end position="47"/>
    </location>
</feature>
<dbReference type="Gene3D" id="1.20.120.910">
    <property type="entry name" value="DksA, coiled-coil domain"/>
    <property type="match status" value="1"/>
</dbReference>
<dbReference type="Pfam" id="PF21157">
    <property type="entry name" value="DksA_N"/>
    <property type="match status" value="1"/>
</dbReference>
<sequence>MSKLSPEALNKIREDLQKRRDELVGESLSTQSDIREADATRGGRDSLDESSTEQGISAQIRLADRDRKLIRKIDDALERLDSEDYGECEECEEPINERRLIVRPMATLCIDCKEEQERQEARNKIRPGLIDE</sequence>
<dbReference type="InterPro" id="IPR000962">
    <property type="entry name" value="Znf_DskA_TraR"/>
</dbReference>
<name>A0A2Z4FNV2_9DELT</name>
<dbReference type="Proteomes" id="UP000249799">
    <property type="component" value="Chromosome"/>
</dbReference>